<organism evidence="1 2">
    <name type="scientific">Hericium alpestre</name>
    <dbReference type="NCBI Taxonomy" id="135208"/>
    <lineage>
        <taxon>Eukaryota</taxon>
        <taxon>Fungi</taxon>
        <taxon>Dikarya</taxon>
        <taxon>Basidiomycota</taxon>
        <taxon>Agaricomycotina</taxon>
        <taxon>Agaricomycetes</taxon>
        <taxon>Russulales</taxon>
        <taxon>Hericiaceae</taxon>
        <taxon>Hericium</taxon>
    </lineage>
</organism>
<dbReference type="AlphaFoldDB" id="A0A4Y9ZL82"/>
<dbReference type="Proteomes" id="UP000298061">
    <property type="component" value="Unassembled WGS sequence"/>
</dbReference>
<sequence>MDQSHEGGFPCRPMMLFWNNTMQPRIFSPFTGFVQTLTLLILEADIDIGEFPGFSFAKLNYLWLSSLSLTCFMFLEVSDLEDFII</sequence>
<keyword evidence="2" id="KW-1185">Reference proteome</keyword>
<evidence type="ECO:0000313" key="2">
    <source>
        <dbReference type="Proteomes" id="UP000298061"/>
    </source>
</evidence>
<reference evidence="1 2" key="1">
    <citation type="submission" date="2019-02" db="EMBL/GenBank/DDBJ databases">
        <title>Genome sequencing of the rare red list fungi Hericium alpestre (H. flagellum).</title>
        <authorList>
            <person name="Buettner E."/>
            <person name="Kellner H."/>
        </authorList>
    </citation>
    <scope>NUCLEOTIDE SEQUENCE [LARGE SCALE GENOMIC DNA]</scope>
    <source>
        <strain evidence="1 2">DSM 108284</strain>
    </source>
</reference>
<gene>
    <name evidence="1" type="ORF">EWM64_g8628</name>
</gene>
<protein>
    <submittedName>
        <fullName evidence="1">Uncharacterized protein</fullName>
    </submittedName>
</protein>
<dbReference type="EMBL" id="SFCI01001598">
    <property type="protein sequence ID" value="TFY75385.1"/>
    <property type="molecule type" value="Genomic_DNA"/>
</dbReference>
<proteinExistence type="predicted"/>
<name>A0A4Y9ZL82_9AGAM</name>
<comment type="caution">
    <text evidence="1">The sequence shown here is derived from an EMBL/GenBank/DDBJ whole genome shotgun (WGS) entry which is preliminary data.</text>
</comment>
<evidence type="ECO:0000313" key="1">
    <source>
        <dbReference type="EMBL" id="TFY75385.1"/>
    </source>
</evidence>
<accession>A0A4Y9ZL82</accession>
<dbReference type="OrthoDB" id="2858653at2759"/>